<evidence type="ECO:0000256" key="11">
    <source>
        <dbReference type="ARBA" id="ARBA00041266"/>
    </source>
</evidence>
<evidence type="ECO:0000256" key="7">
    <source>
        <dbReference type="ARBA" id="ARBA00037305"/>
    </source>
</evidence>
<evidence type="ECO:0000256" key="1">
    <source>
        <dbReference type="ARBA" id="ARBA00010876"/>
    </source>
</evidence>
<dbReference type="Proteomes" id="UP000463961">
    <property type="component" value="Chromosome"/>
</dbReference>
<dbReference type="GO" id="GO:0008033">
    <property type="term" value="P:tRNA processing"/>
    <property type="evidence" value="ECO:0007669"/>
    <property type="project" value="UniProtKB-KW"/>
</dbReference>
<dbReference type="OrthoDB" id="9785808at2"/>
<evidence type="ECO:0000256" key="12">
    <source>
        <dbReference type="ARBA" id="ARBA00042372"/>
    </source>
</evidence>
<dbReference type="InterPro" id="IPR020103">
    <property type="entry name" value="PsdUridine_synth_cat_dom_sf"/>
</dbReference>
<evidence type="ECO:0000256" key="4">
    <source>
        <dbReference type="ARBA" id="ARBA00023235"/>
    </source>
</evidence>
<evidence type="ECO:0000256" key="8">
    <source>
        <dbReference type="ARBA" id="ARBA00038944"/>
    </source>
</evidence>
<dbReference type="PANTHER" id="PTHR21600:SF91">
    <property type="entry name" value="DUAL-SPECIFICITY RNA PSEUDOURIDINE SYNTHASE RLUA"/>
    <property type="match status" value="1"/>
</dbReference>
<dbReference type="AlphaFoldDB" id="A0A679HX47"/>
<organism evidence="17 18">
    <name type="scientific">Fluviibacter phosphoraccumulans</name>
    <dbReference type="NCBI Taxonomy" id="1751046"/>
    <lineage>
        <taxon>Bacteria</taxon>
        <taxon>Pseudomonadati</taxon>
        <taxon>Pseudomonadota</taxon>
        <taxon>Betaproteobacteria</taxon>
        <taxon>Rhodocyclales</taxon>
        <taxon>Fluviibacteraceae</taxon>
        <taxon>Fluviibacter</taxon>
    </lineage>
</organism>
<evidence type="ECO:0000256" key="10">
    <source>
        <dbReference type="ARBA" id="ARBA00039988"/>
    </source>
</evidence>
<dbReference type="SUPFAM" id="SSF55120">
    <property type="entry name" value="Pseudouridine synthase"/>
    <property type="match status" value="1"/>
</dbReference>
<dbReference type="GO" id="GO:0000455">
    <property type="term" value="P:enzyme-directed rRNA pseudouridine synthesis"/>
    <property type="evidence" value="ECO:0007669"/>
    <property type="project" value="TreeGrafter"/>
</dbReference>
<dbReference type="InterPro" id="IPR006224">
    <property type="entry name" value="PsdUridine_synth_RluA-like_CS"/>
</dbReference>
<keyword evidence="18" id="KW-1185">Reference proteome</keyword>
<dbReference type="CDD" id="cd02869">
    <property type="entry name" value="PseudoU_synth_RluA_like"/>
    <property type="match status" value="1"/>
</dbReference>
<evidence type="ECO:0000256" key="2">
    <source>
        <dbReference type="ARBA" id="ARBA00022552"/>
    </source>
</evidence>
<evidence type="ECO:0000256" key="14">
    <source>
        <dbReference type="ARBA" id="ARBA00042883"/>
    </source>
</evidence>
<evidence type="ECO:0000256" key="15">
    <source>
        <dbReference type="ARBA" id="ARBA00043143"/>
    </source>
</evidence>
<dbReference type="EMBL" id="AP022345">
    <property type="protein sequence ID" value="BBU69461.1"/>
    <property type="molecule type" value="Genomic_DNA"/>
</dbReference>
<dbReference type="InterPro" id="IPR050188">
    <property type="entry name" value="RluA_PseudoU_synthase"/>
</dbReference>
<dbReference type="EC" id="5.4.99.29" evidence="9"/>
<evidence type="ECO:0000256" key="5">
    <source>
        <dbReference type="ARBA" id="ARBA00036184"/>
    </source>
</evidence>
<dbReference type="GO" id="GO:0160151">
    <property type="term" value="F:tRNA pseudouridine(32) synthase activity"/>
    <property type="evidence" value="ECO:0007669"/>
    <property type="project" value="UniProtKB-EC"/>
</dbReference>
<sequence>MIVINKQAGLLSQPGRRAEKWDSVITRIKPHYPDAVVVHRLDEPTSGLMMIALGKAMSSGLSRSFRERLVNKRYEAVVNGIMVDDEGSVDIPLMADWPNRPRQKIDFENGRPSLTHFRVLERNISENSTRVDLEPYTGRSHQLRMHLMALGHPILGDPLYADPESLGRAPRMLLHAKHLDLDHPLTGHKLTFDSPVPF</sequence>
<keyword evidence="2" id="KW-0698">rRNA processing</keyword>
<dbReference type="PROSITE" id="PS01129">
    <property type="entry name" value="PSI_RLU"/>
    <property type="match status" value="1"/>
</dbReference>
<evidence type="ECO:0000256" key="9">
    <source>
        <dbReference type="ARBA" id="ARBA00038945"/>
    </source>
</evidence>
<dbReference type="InterPro" id="IPR006145">
    <property type="entry name" value="PsdUridine_synth_RsuA/RluA"/>
</dbReference>
<gene>
    <name evidence="17" type="primary">rluA</name>
    <name evidence="17" type="ORF">ICHIAU1_17440</name>
</gene>
<dbReference type="Pfam" id="PF00849">
    <property type="entry name" value="PseudoU_synth_2"/>
    <property type="match status" value="1"/>
</dbReference>
<comment type="catalytic activity">
    <reaction evidence="5">
        <text>uridine(32) in tRNA = pseudouridine(32) in tRNA</text>
        <dbReference type="Rhea" id="RHEA:42544"/>
        <dbReference type="Rhea" id="RHEA-COMP:10107"/>
        <dbReference type="Rhea" id="RHEA-COMP:10108"/>
        <dbReference type="ChEBI" id="CHEBI:65314"/>
        <dbReference type="ChEBI" id="CHEBI:65315"/>
        <dbReference type="EC" id="5.4.99.28"/>
    </reaction>
</comment>
<name>A0A679HX47_9RHOO</name>
<evidence type="ECO:0000256" key="3">
    <source>
        <dbReference type="ARBA" id="ARBA00022694"/>
    </source>
</evidence>
<evidence type="ECO:0000259" key="16">
    <source>
        <dbReference type="Pfam" id="PF00849"/>
    </source>
</evidence>
<dbReference type="RefSeq" id="WP_162050927.1">
    <property type="nucleotide sequence ID" value="NZ_AP019011.1"/>
</dbReference>
<dbReference type="GO" id="GO:0160142">
    <property type="term" value="F:23S rRNA pseudouridine(746) synthase activity"/>
    <property type="evidence" value="ECO:0007669"/>
    <property type="project" value="UniProtKB-EC"/>
</dbReference>
<evidence type="ECO:0000256" key="6">
    <source>
        <dbReference type="ARBA" id="ARBA00036916"/>
    </source>
</evidence>
<feature type="domain" description="Pseudouridine synthase RsuA/RluA-like" evidence="16">
    <location>
        <begin position="2"/>
        <end position="147"/>
    </location>
</feature>
<comment type="catalytic activity">
    <reaction evidence="6">
        <text>uridine(746) in 23S rRNA = pseudouridine(746) in 23S rRNA</text>
        <dbReference type="Rhea" id="RHEA:42548"/>
        <dbReference type="Rhea" id="RHEA-COMP:10109"/>
        <dbReference type="Rhea" id="RHEA-COMP:10110"/>
        <dbReference type="ChEBI" id="CHEBI:65314"/>
        <dbReference type="ChEBI" id="CHEBI:65315"/>
        <dbReference type="EC" id="5.4.99.29"/>
    </reaction>
</comment>
<comment type="similarity">
    <text evidence="1">Belongs to the pseudouridine synthase RluA family.</text>
</comment>
<proteinExistence type="inferred from homology"/>
<dbReference type="PANTHER" id="PTHR21600">
    <property type="entry name" value="MITOCHONDRIAL RNA PSEUDOURIDINE SYNTHASE"/>
    <property type="match status" value="1"/>
</dbReference>
<keyword evidence="4" id="KW-0413">Isomerase</keyword>
<dbReference type="GO" id="GO:0003723">
    <property type="term" value="F:RNA binding"/>
    <property type="evidence" value="ECO:0007669"/>
    <property type="project" value="InterPro"/>
</dbReference>
<protein>
    <recommendedName>
        <fullName evidence="10">Dual-specificity RNA pseudouridine synthase RluA</fullName>
        <ecNumber evidence="8">5.4.99.28</ecNumber>
        <ecNumber evidence="9">5.4.99.29</ecNumber>
    </recommendedName>
    <alternativeName>
        <fullName evidence="11">23S rRNA pseudouridine(746) synthase</fullName>
    </alternativeName>
    <alternativeName>
        <fullName evidence="14">Ribosomal large subunit pseudouridine synthase A</fullName>
    </alternativeName>
    <alternativeName>
        <fullName evidence="13">rRNA pseudouridylate synthase A</fullName>
    </alternativeName>
    <alternativeName>
        <fullName evidence="15">rRNA-uridine isomerase A</fullName>
    </alternativeName>
    <alternativeName>
        <fullName evidence="12">tRNA pseudouridine(32) synthase</fullName>
    </alternativeName>
</protein>
<evidence type="ECO:0000313" key="17">
    <source>
        <dbReference type="EMBL" id="BBU69461.1"/>
    </source>
</evidence>
<keyword evidence="3" id="KW-0819">tRNA processing</keyword>
<comment type="function">
    <text evidence="7">Dual specificity enzyme that catalyzes the synthesis of pseudouridine from uracil-746 in 23S ribosomal RNA and from uracil-32 in the anticodon stem and loop of transfer RNAs.</text>
</comment>
<evidence type="ECO:0000313" key="18">
    <source>
        <dbReference type="Proteomes" id="UP000463961"/>
    </source>
</evidence>
<accession>A0A679HX47</accession>
<dbReference type="Gene3D" id="3.30.2350.10">
    <property type="entry name" value="Pseudouridine synthase"/>
    <property type="match status" value="1"/>
</dbReference>
<reference evidence="18" key="1">
    <citation type="submission" date="2020-01" db="EMBL/GenBank/DDBJ databases">
        <title>Phosphoaccumulans saitamaens gen. nov., sp. nov., a polyphosphate accumulating bacterium isolated from surface river water.</title>
        <authorList>
            <person name="Watanabe K."/>
            <person name="Suda W."/>
        </authorList>
    </citation>
    <scope>NUCLEOTIDE SEQUENCE [LARGE SCALE GENOMIC DNA]</scope>
    <source>
        <strain evidence="18">ICHIAU1</strain>
    </source>
</reference>
<dbReference type="EC" id="5.4.99.28" evidence="8"/>
<evidence type="ECO:0000256" key="13">
    <source>
        <dbReference type="ARBA" id="ARBA00042844"/>
    </source>
</evidence>